<feature type="compositionally biased region" description="Polar residues" evidence="1">
    <location>
        <begin position="912"/>
        <end position="933"/>
    </location>
</feature>
<dbReference type="EMBL" id="JBAMIC010004070">
    <property type="protein sequence ID" value="KAK7088601.1"/>
    <property type="molecule type" value="Genomic_DNA"/>
</dbReference>
<feature type="compositionally biased region" description="Acidic residues" evidence="1">
    <location>
        <begin position="449"/>
        <end position="459"/>
    </location>
</feature>
<feature type="compositionally biased region" description="Polar residues" evidence="1">
    <location>
        <begin position="865"/>
        <end position="883"/>
    </location>
</feature>
<dbReference type="Proteomes" id="UP001374579">
    <property type="component" value="Unassembled WGS sequence"/>
</dbReference>
<organism evidence="2 3">
    <name type="scientific">Littorina saxatilis</name>
    <dbReference type="NCBI Taxonomy" id="31220"/>
    <lineage>
        <taxon>Eukaryota</taxon>
        <taxon>Metazoa</taxon>
        <taxon>Spiralia</taxon>
        <taxon>Lophotrochozoa</taxon>
        <taxon>Mollusca</taxon>
        <taxon>Gastropoda</taxon>
        <taxon>Caenogastropoda</taxon>
        <taxon>Littorinimorpha</taxon>
        <taxon>Littorinoidea</taxon>
        <taxon>Littorinidae</taxon>
        <taxon>Littorina</taxon>
    </lineage>
</organism>
<feature type="compositionally biased region" description="Basic residues" evidence="1">
    <location>
        <begin position="1417"/>
        <end position="1431"/>
    </location>
</feature>
<feature type="compositionally biased region" description="Basic residues" evidence="1">
    <location>
        <begin position="533"/>
        <end position="542"/>
    </location>
</feature>
<sequence>MEESQAFLKKISKNIAKDEPSISRKEIIGYYHHFIQDLPDTDLRATLVGNKKECCAFFIRCVKTAARKLLAKTAQQNEKSPSKGRTKAVKKKTAPAPQSDDDDDEEPSAEPVQSADAVRQQIIELLRCGKGADEVEQLIQDLWVQEVKLRLTENGADLDRYCQMLMMTDGVADLRTLKNIMLLRFNTLRDDAEEIIARKMKKRAGKRLKAFNKFLKMCHIRKTSYQQESESFPTYADLVTGLLSIYLDLFITANRGEEVSRKVQRCTCSLVKQLTAGLGEKSLDTVLQMTAADSDTSTCLSSLMRYLLREKPTKESHTHYLRYVLTVCKWRNVLSDLDDLVLETRLVRAPKGFLGWAVEWQPQLEGEFPDDRKFKGRTITTFLLDDADEDMQTLLSDAIASCERQTAADPDAEMEEEDQSEEEEAQPGKKKRKKKKKKIHGAAATTKEDDLEATEDTEDVLFAVDRGSGVEGRISKTAKKRKSGDTVEVFDLSTLGNAAESPEPQEDNSGSLFLIDRGTKKGASVGGSEGKGTTKRKKKKKTTGAGVTDDQDVSVSRENKDSADQNGFFVDRGNGTDVSMTVTGGEDEPKKKKKKKTADGSNTSKQDTTVSIDSNDSADEASFYIDRGEKAAIVSSSENAGGAKKKKRKRARKSNSSSELNKQDDQVASGADSTDGDGLSSKETKEDIYLTENDKSAENKTQNGNEVERQVSIISSNDIEIREVTTEKGTIRSEQTIEETEVILTSQSEGNDTPMQADLTVSFSASTESVHTEKAKSPTLTPNSSPLKSRRRTASEKLVLSDQDCSDQNTRGSRKNSESSPSSQNLSESRRRRTVSDSHSSKATAPDLNQRQAADETLTKADNLPSPTTKQKMSIEKSTPTALSIKTVKLVSETSQFGSPFLGKMATLNIHSPLNKSPLKSTDSVKTGLSPTKSPLKLSESEVAMVKPGLSPTKSPQKSNNADEAVSLKTLSSPRSPTKSRATASMFFTEEVVPGSDSDETDDRHLLSNESMVPNSVSEAESQSEIALVPDLHVHLKQDSSEGATKEKRTSNSGSDAPLSSPSARSGKKSRASLQSPQTVTDNKSPAGTPTADSPSVKKSPNQKRKWGSLSPASPAETEEDLVSSSGEVEQGKKKSAKKTGLASPLSQREEKRSEESPKSSMPQKTPETNNKPKKKSVKSTTPISRRTRRQRKSMAVGTPTSVKSPKATHSEEESKMERRKAKSASKKARKTQVESPEKHAAESGVSSGDQSSQSQQDYDVAAPKRSRKSQVIASSEDADSSGSRKSQVIASSEDADSSGSGSTTKATRRKSVSLLHDFQKKALKSMVLDPKAAESPKSRKKSSKEGPESPKSFTKLKELSESPLPSSPRAEPERARKTSGAEESEERREKKWESRSPGKKSPSSAQESEGHEIKTRSKKKGYYLRKSVKF</sequence>
<feature type="region of interest" description="Disordered" evidence="1">
    <location>
        <begin position="72"/>
        <end position="116"/>
    </location>
</feature>
<proteinExistence type="predicted"/>
<feature type="compositionally biased region" description="Polar residues" evidence="1">
    <location>
        <begin position="743"/>
        <end position="769"/>
    </location>
</feature>
<feature type="compositionally biased region" description="Low complexity" evidence="1">
    <location>
        <begin position="1159"/>
        <end position="1170"/>
    </location>
</feature>
<protein>
    <submittedName>
        <fullName evidence="2">Uncharacterized protein</fullName>
    </submittedName>
</protein>
<evidence type="ECO:0000256" key="1">
    <source>
        <dbReference type="SAM" id="MobiDB-lite"/>
    </source>
</evidence>
<feature type="compositionally biased region" description="Basic residues" evidence="1">
    <location>
        <begin position="1218"/>
        <end position="1231"/>
    </location>
</feature>
<feature type="compositionally biased region" description="Polar residues" evidence="1">
    <location>
        <begin position="969"/>
        <end position="983"/>
    </location>
</feature>
<feature type="compositionally biased region" description="Low complexity" evidence="1">
    <location>
        <begin position="1244"/>
        <end position="1258"/>
    </location>
</feature>
<evidence type="ECO:0000313" key="3">
    <source>
        <dbReference type="Proteomes" id="UP001374579"/>
    </source>
</evidence>
<feature type="compositionally biased region" description="Polar residues" evidence="1">
    <location>
        <begin position="1072"/>
        <end position="1100"/>
    </location>
</feature>
<feature type="compositionally biased region" description="Polar residues" evidence="1">
    <location>
        <begin position="1051"/>
        <end position="1064"/>
    </location>
</feature>
<accession>A0AAN9AKG3</accession>
<feature type="compositionally biased region" description="Basic and acidic residues" evidence="1">
    <location>
        <begin position="1371"/>
        <end position="1397"/>
    </location>
</feature>
<feature type="compositionally biased region" description="Polar residues" evidence="1">
    <location>
        <begin position="952"/>
        <end position="962"/>
    </location>
</feature>
<name>A0AAN9AKG3_9CAEN</name>
<keyword evidence="3" id="KW-1185">Reference proteome</keyword>
<feature type="compositionally biased region" description="Polar residues" evidence="1">
    <location>
        <begin position="1008"/>
        <end position="1025"/>
    </location>
</feature>
<feature type="compositionally biased region" description="Basic residues" evidence="1">
    <location>
        <begin position="82"/>
        <end position="93"/>
    </location>
</feature>
<feature type="compositionally biased region" description="Polar residues" evidence="1">
    <location>
        <begin position="599"/>
        <end position="615"/>
    </location>
</feature>
<feature type="compositionally biased region" description="Basic and acidic residues" evidence="1">
    <location>
        <begin position="1232"/>
        <end position="1242"/>
    </location>
</feature>
<feature type="compositionally biased region" description="Basic and acidic residues" evidence="1">
    <location>
        <begin position="1332"/>
        <end position="1349"/>
    </location>
</feature>
<feature type="compositionally biased region" description="Polar residues" evidence="1">
    <location>
        <begin position="841"/>
        <end position="852"/>
    </location>
</feature>
<feature type="compositionally biased region" description="Basic and acidic residues" evidence="1">
    <location>
        <begin position="1148"/>
        <end position="1158"/>
    </location>
</feature>
<reference evidence="2 3" key="1">
    <citation type="submission" date="2024-02" db="EMBL/GenBank/DDBJ databases">
        <title>Chromosome-scale genome assembly of the rough periwinkle Littorina saxatilis.</title>
        <authorList>
            <person name="De Jode A."/>
            <person name="Faria R."/>
            <person name="Formenti G."/>
            <person name="Sims Y."/>
            <person name="Smith T.P."/>
            <person name="Tracey A."/>
            <person name="Wood J.M.D."/>
            <person name="Zagrodzka Z.B."/>
            <person name="Johannesson K."/>
            <person name="Butlin R.K."/>
            <person name="Leder E.H."/>
        </authorList>
    </citation>
    <scope>NUCLEOTIDE SEQUENCE [LARGE SCALE GENOMIC DNA]</scope>
    <source>
        <strain evidence="2">Snail1</strain>
        <tissue evidence="2">Muscle</tissue>
    </source>
</reference>
<feature type="region of interest" description="Disordered" evidence="1">
    <location>
        <begin position="912"/>
        <end position="1431"/>
    </location>
</feature>
<feature type="compositionally biased region" description="Basic and acidic residues" evidence="1">
    <location>
        <begin position="1032"/>
        <end position="1050"/>
    </location>
</feature>
<comment type="caution">
    <text evidence="2">The sequence shown here is derived from an EMBL/GenBank/DDBJ whole genome shotgun (WGS) entry which is preliminary data.</text>
</comment>
<feature type="compositionally biased region" description="Basic residues" evidence="1">
    <location>
        <begin position="643"/>
        <end position="653"/>
    </location>
</feature>
<feature type="compositionally biased region" description="Basic residues" evidence="1">
    <location>
        <begin position="428"/>
        <end position="440"/>
    </location>
</feature>
<feature type="region of interest" description="Disordered" evidence="1">
    <location>
        <begin position="726"/>
        <end position="883"/>
    </location>
</feature>
<feature type="compositionally biased region" description="Basic and acidic residues" evidence="1">
    <location>
        <begin position="680"/>
        <end position="698"/>
    </location>
</feature>
<feature type="compositionally biased region" description="Polar residues" evidence="1">
    <location>
        <begin position="1281"/>
        <end position="1290"/>
    </location>
</feature>
<feature type="compositionally biased region" description="Polar residues" evidence="1">
    <location>
        <begin position="778"/>
        <end position="787"/>
    </location>
</feature>
<feature type="region of interest" description="Disordered" evidence="1">
    <location>
        <begin position="403"/>
        <end position="711"/>
    </location>
</feature>
<feature type="compositionally biased region" description="Low complexity" evidence="1">
    <location>
        <begin position="818"/>
        <end position="827"/>
    </location>
</feature>
<evidence type="ECO:0000313" key="2">
    <source>
        <dbReference type="EMBL" id="KAK7088601.1"/>
    </source>
</evidence>
<feature type="compositionally biased region" description="Acidic residues" evidence="1">
    <location>
        <begin position="99"/>
        <end position="108"/>
    </location>
</feature>
<feature type="compositionally biased region" description="Acidic residues" evidence="1">
    <location>
        <begin position="410"/>
        <end position="425"/>
    </location>
</feature>
<gene>
    <name evidence="2" type="ORF">V1264_022506</name>
</gene>